<dbReference type="PANTHER" id="PTHR32328">
    <property type="entry name" value="L-SERYL-TRNA(SEC) SELENIUM TRANSFERASE"/>
    <property type="match status" value="1"/>
</dbReference>
<dbReference type="AlphaFoldDB" id="A0A918XU34"/>
<gene>
    <name evidence="5" type="primary">selA</name>
    <name evidence="5" type="ORF">GCM10017083_36250</name>
</gene>
<keyword evidence="6" id="KW-1185">Reference proteome</keyword>
<dbReference type="InterPro" id="IPR015421">
    <property type="entry name" value="PyrdxlP-dep_Trfase_major"/>
</dbReference>
<evidence type="ECO:0000256" key="2">
    <source>
        <dbReference type="ARBA" id="ARBA00022898"/>
    </source>
</evidence>
<comment type="caution">
    <text evidence="5">The sequence shown here is derived from an EMBL/GenBank/DDBJ whole genome shotgun (WGS) entry which is preliminary data.</text>
</comment>
<organism evidence="5 6">
    <name type="scientific">Thalassobaculum fulvum</name>
    <dbReference type="NCBI Taxonomy" id="1633335"/>
    <lineage>
        <taxon>Bacteria</taxon>
        <taxon>Pseudomonadati</taxon>
        <taxon>Pseudomonadota</taxon>
        <taxon>Alphaproteobacteria</taxon>
        <taxon>Rhodospirillales</taxon>
        <taxon>Thalassobaculaceae</taxon>
        <taxon>Thalassobaculum</taxon>
    </lineage>
</organism>
<comment type="similarity">
    <text evidence="3">Belongs to the SelA family.</text>
</comment>
<accession>A0A918XU34</accession>
<dbReference type="RefSeq" id="WP_189992208.1">
    <property type="nucleotide sequence ID" value="NZ_BMZS01000008.1"/>
</dbReference>
<reference evidence="5" key="2">
    <citation type="submission" date="2020-09" db="EMBL/GenBank/DDBJ databases">
        <authorList>
            <person name="Sun Q."/>
            <person name="Kim S."/>
        </authorList>
    </citation>
    <scope>NUCLEOTIDE SEQUENCE</scope>
    <source>
        <strain evidence="5">KCTC 42651</strain>
    </source>
</reference>
<evidence type="ECO:0000256" key="3">
    <source>
        <dbReference type="ARBA" id="ARBA00044507"/>
    </source>
</evidence>
<dbReference type="EMBL" id="BMZS01000008">
    <property type="protein sequence ID" value="GHD56275.1"/>
    <property type="molecule type" value="Genomic_DNA"/>
</dbReference>
<sequence length="411" mass="43321">MTDADPTGNRNTTVYERLGVPTVINAHTTATRLSGGIMRPEVADAMREATQWTVDMATLEARASELIAGHTGAEAGYVTSGAAAALLLGTAACVTGLDPARMNRLPDTTGMKNEVVVPRSHRNFYDHAVRAAGVTLVEVGLSDRFAGAGVRDTEAWEIAAAITDRTAAVLYVAGPDARPPLAEVVTVAHAAGVPVLVDAAAQLPPAANLRRFVAEGADLVCFSGGKAIGGPQASGILCGRRDLVMAAALQHLDQDILWEQWNPPPALFDKARLPGLPQHGIGRPAKVGKEAIVGLLTALDLFVAEGDDARIVRWTAQMERLADGLRGIPHTAVRIVRDRRNGTPTVELTLDEAALGLDALELVRRLQDGRPSVAANPSRVQDGIVLLAPVALRPDDERTIAERVRAILSAG</sequence>
<evidence type="ECO:0000256" key="1">
    <source>
        <dbReference type="ARBA" id="ARBA00001933"/>
    </source>
</evidence>
<comment type="cofactor">
    <cofactor evidence="1 4">
        <name>pyridoxal 5'-phosphate</name>
        <dbReference type="ChEBI" id="CHEBI:597326"/>
    </cofactor>
</comment>
<protein>
    <recommendedName>
        <fullName evidence="7">L-seryl-tRNA(Ser) seleniumtransferase</fullName>
    </recommendedName>
</protein>
<evidence type="ECO:0000313" key="6">
    <source>
        <dbReference type="Proteomes" id="UP000630353"/>
    </source>
</evidence>
<dbReference type="InterPro" id="IPR015424">
    <property type="entry name" value="PyrdxlP-dep_Trfase"/>
</dbReference>
<evidence type="ECO:0000256" key="4">
    <source>
        <dbReference type="PIRSR" id="PIRSR618319-50"/>
    </source>
</evidence>
<evidence type="ECO:0000313" key="5">
    <source>
        <dbReference type="EMBL" id="GHD56275.1"/>
    </source>
</evidence>
<reference evidence="5" key="1">
    <citation type="journal article" date="2014" name="Int. J. Syst. Evol. Microbiol.">
        <title>Complete genome sequence of Corynebacterium casei LMG S-19264T (=DSM 44701T), isolated from a smear-ripened cheese.</title>
        <authorList>
            <consortium name="US DOE Joint Genome Institute (JGI-PGF)"/>
            <person name="Walter F."/>
            <person name="Albersmeier A."/>
            <person name="Kalinowski J."/>
            <person name="Ruckert C."/>
        </authorList>
    </citation>
    <scope>NUCLEOTIDE SEQUENCE</scope>
    <source>
        <strain evidence="5">KCTC 42651</strain>
    </source>
</reference>
<dbReference type="Pfam" id="PF03841">
    <property type="entry name" value="SelA"/>
    <property type="match status" value="1"/>
</dbReference>
<dbReference type="Proteomes" id="UP000630353">
    <property type="component" value="Unassembled WGS sequence"/>
</dbReference>
<dbReference type="SUPFAM" id="SSF53383">
    <property type="entry name" value="PLP-dependent transferases"/>
    <property type="match status" value="1"/>
</dbReference>
<evidence type="ECO:0008006" key="7">
    <source>
        <dbReference type="Google" id="ProtNLM"/>
    </source>
</evidence>
<feature type="modified residue" description="N6-(pyridoxal phosphate)lysine" evidence="4">
    <location>
        <position position="226"/>
    </location>
</feature>
<proteinExistence type="inferred from homology"/>
<keyword evidence="2 4" id="KW-0663">Pyridoxal phosphate</keyword>
<dbReference type="InterPro" id="IPR018319">
    <property type="entry name" value="SelA-like"/>
</dbReference>
<name>A0A918XU34_9PROT</name>
<dbReference type="GO" id="GO:0004125">
    <property type="term" value="F:L-seryl-tRNA(Sec) selenium transferase activity"/>
    <property type="evidence" value="ECO:0007669"/>
    <property type="project" value="TreeGrafter"/>
</dbReference>
<dbReference type="Gene3D" id="3.40.640.10">
    <property type="entry name" value="Type I PLP-dependent aspartate aminotransferase-like (Major domain)"/>
    <property type="match status" value="1"/>
</dbReference>
<dbReference type="PANTHER" id="PTHR32328:SF0">
    <property type="entry name" value="L-SERYL-TRNA(SEC) SELENIUM TRANSFERASE"/>
    <property type="match status" value="1"/>
</dbReference>